<sequence>MTGTYPSVVDPDIIAAEQDLARRVAALVAPEEDELFTVLDGVYRKDPARLTAHGPGSDEMLGFGVETLAALVTPVVLASVTEVVRYLTEQYGSTVRARLSLRRARPSAADAEPAVPHLDDAQLAHVRAIVLDKCAQAGLEEGRSRLLADSVAGALRDAV</sequence>
<comment type="caution">
    <text evidence="1">The sequence shown here is derived from an EMBL/GenBank/DDBJ whole genome shotgun (WGS) entry which is preliminary data.</text>
</comment>
<keyword evidence="2" id="KW-1185">Reference proteome</keyword>
<gene>
    <name evidence="1" type="ORF">Cme02nite_06080</name>
</gene>
<accession>A0A8J3LC28</accession>
<evidence type="ECO:0000313" key="2">
    <source>
        <dbReference type="Proteomes" id="UP000660339"/>
    </source>
</evidence>
<evidence type="ECO:0000313" key="1">
    <source>
        <dbReference type="EMBL" id="GIG12276.1"/>
    </source>
</evidence>
<reference evidence="1" key="1">
    <citation type="submission" date="2021-01" db="EMBL/GenBank/DDBJ databases">
        <title>Whole genome shotgun sequence of Catellatospora methionotrophica NBRC 14553.</title>
        <authorList>
            <person name="Komaki H."/>
            <person name="Tamura T."/>
        </authorList>
    </citation>
    <scope>NUCLEOTIDE SEQUENCE</scope>
    <source>
        <strain evidence="1">NBRC 14553</strain>
    </source>
</reference>
<name>A0A8J3LC28_9ACTN</name>
<proteinExistence type="predicted"/>
<dbReference type="AlphaFoldDB" id="A0A8J3LC28"/>
<dbReference type="Proteomes" id="UP000660339">
    <property type="component" value="Unassembled WGS sequence"/>
</dbReference>
<organism evidence="1 2">
    <name type="scientific">Catellatospora methionotrophica</name>
    <dbReference type="NCBI Taxonomy" id="121620"/>
    <lineage>
        <taxon>Bacteria</taxon>
        <taxon>Bacillati</taxon>
        <taxon>Actinomycetota</taxon>
        <taxon>Actinomycetes</taxon>
        <taxon>Micromonosporales</taxon>
        <taxon>Micromonosporaceae</taxon>
        <taxon>Catellatospora</taxon>
    </lineage>
</organism>
<dbReference type="EMBL" id="BONJ01000001">
    <property type="protein sequence ID" value="GIG12276.1"/>
    <property type="molecule type" value="Genomic_DNA"/>
</dbReference>
<protein>
    <submittedName>
        <fullName evidence="1">Uncharacterized protein</fullName>
    </submittedName>
</protein>